<dbReference type="InterPro" id="IPR000847">
    <property type="entry name" value="LysR_HTH_N"/>
</dbReference>
<evidence type="ECO:0000313" key="6">
    <source>
        <dbReference type="EMBL" id="SCZ80186.1"/>
    </source>
</evidence>
<proteinExistence type="inferred from homology"/>
<evidence type="ECO:0000259" key="5">
    <source>
        <dbReference type="PROSITE" id="PS50931"/>
    </source>
</evidence>
<dbReference type="AlphaFoldDB" id="A0A1G5S1L4"/>
<feature type="domain" description="HTH lysR-type" evidence="5">
    <location>
        <begin position="1"/>
        <end position="57"/>
    </location>
</feature>
<dbReference type="Pfam" id="PF03466">
    <property type="entry name" value="LysR_substrate"/>
    <property type="match status" value="1"/>
</dbReference>
<name>A0A1G5S1L4_9FIRM</name>
<dbReference type="PROSITE" id="PS50931">
    <property type="entry name" value="HTH_LYSR"/>
    <property type="match status" value="1"/>
</dbReference>
<dbReference type="EMBL" id="FMWL01000011">
    <property type="protein sequence ID" value="SCZ80186.1"/>
    <property type="molecule type" value="Genomic_DNA"/>
</dbReference>
<dbReference type="STRING" id="1120920.SAMN03080599_02133"/>
<dbReference type="Proteomes" id="UP000199208">
    <property type="component" value="Unassembled WGS sequence"/>
</dbReference>
<evidence type="ECO:0000256" key="1">
    <source>
        <dbReference type="ARBA" id="ARBA00009437"/>
    </source>
</evidence>
<dbReference type="InterPro" id="IPR050950">
    <property type="entry name" value="HTH-type_LysR_regulators"/>
</dbReference>
<dbReference type="InterPro" id="IPR036388">
    <property type="entry name" value="WH-like_DNA-bd_sf"/>
</dbReference>
<dbReference type="GO" id="GO:0005829">
    <property type="term" value="C:cytosol"/>
    <property type="evidence" value="ECO:0007669"/>
    <property type="project" value="TreeGrafter"/>
</dbReference>
<dbReference type="SUPFAM" id="SSF46785">
    <property type="entry name" value="Winged helix' DNA-binding domain"/>
    <property type="match status" value="1"/>
</dbReference>
<dbReference type="Gene3D" id="1.10.10.10">
    <property type="entry name" value="Winged helix-like DNA-binding domain superfamily/Winged helix DNA-binding domain"/>
    <property type="match status" value="1"/>
</dbReference>
<dbReference type="InterPro" id="IPR036390">
    <property type="entry name" value="WH_DNA-bd_sf"/>
</dbReference>
<dbReference type="GO" id="GO:0003700">
    <property type="term" value="F:DNA-binding transcription factor activity"/>
    <property type="evidence" value="ECO:0007669"/>
    <property type="project" value="InterPro"/>
</dbReference>
<dbReference type="InterPro" id="IPR005119">
    <property type="entry name" value="LysR_subst-bd"/>
</dbReference>
<keyword evidence="3 6" id="KW-0238">DNA-binding</keyword>
<gene>
    <name evidence="6" type="ORF">SAMN03080599_02133</name>
</gene>
<keyword evidence="7" id="KW-1185">Reference proteome</keyword>
<sequence>MNLVSYYYFVEAAKDLHITNTAKRLFISQQNLSNHIQKLEQYYGVELFNRKPKLSLTYAGEKLLEAAERILGEDANVINQLAEISEKGVGVLRVGIPAYRAQVCLPLILPIFYQKWPNIKIQLTETQSANMEEMVAEGLLDVFIGIKNADDSALEVTPLLNDHTYLMASDTLLHKYYGKRADRLKQEALNGTDLKAFSELPYMLVKLPNRLRKTTDECFNAAGYKPNVFIESSNTELLISLYPKDFAAFFVTEMRLPLLEDIMTNSSCFPLMSGGDLIMHRLVIAHRAEKYLTQYVKDFIKISIEVLQEIEISRQKARGKAGKRV</sequence>
<evidence type="ECO:0000256" key="2">
    <source>
        <dbReference type="ARBA" id="ARBA00023015"/>
    </source>
</evidence>
<evidence type="ECO:0000256" key="4">
    <source>
        <dbReference type="ARBA" id="ARBA00023163"/>
    </source>
</evidence>
<protein>
    <submittedName>
        <fullName evidence="6">DNA-binding transcriptional regulator, LysR family</fullName>
    </submittedName>
</protein>
<dbReference type="OrthoDB" id="9803735at2"/>
<keyword evidence="2" id="KW-0805">Transcription regulation</keyword>
<evidence type="ECO:0000313" key="7">
    <source>
        <dbReference type="Proteomes" id="UP000199208"/>
    </source>
</evidence>
<dbReference type="CDD" id="cd05466">
    <property type="entry name" value="PBP2_LTTR_substrate"/>
    <property type="match status" value="1"/>
</dbReference>
<accession>A0A1G5S1L4</accession>
<dbReference type="SUPFAM" id="SSF53850">
    <property type="entry name" value="Periplasmic binding protein-like II"/>
    <property type="match status" value="1"/>
</dbReference>
<comment type="similarity">
    <text evidence="1">Belongs to the LysR transcriptional regulatory family.</text>
</comment>
<organism evidence="6 7">
    <name type="scientific">Acidaminobacter hydrogenoformans DSM 2784</name>
    <dbReference type="NCBI Taxonomy" id="1120920"/>
    <lineage>
        <taxon>Bacteria</taxon>
        <taxon>Bacillati</taxon>
        <taxon>Bacillota</taxon>
        <taxon>Clostridia</taxon>
        <taxon>Peptostreptococcales</taxon>
        <taxon>Acidaminobacteraceae</taxon>
        <taxon>Acidaminobacter</taxon>
    </lineage>
</organism>
<dbReference type="GO" id="GO:0003677">
    <property type="term" value="F:DNA binding"/>
    <property type="evidence" value="ECO:0007669"/>
    <property type="project" value="UniProtKB-KW"/>
</dbReference>
<reference evidence="6 7" key="1">
    <citation type="submission" date="2016-10" db="EMBL/GenBank/DDBJ databases">
        <authorList>
            <person name="de Groot N.N."/>
        </authorList>
    </citation>
    <scope>NUCLEOTIDE SEQUENCE [LARGE SCALE GENOMIC DNA]</scope>
    <source>
        <strain evidence="6 7">DSM 2784</strain>
    </source>
</reference>
<evidence type="ECO:0000256" key="3">
    <source>
        <dbReference type="ARBA" id="ARBA00023125"/>
    </source>
</evidence>
<dbReference type="Gene3D" id="3.40.190.290">
    <property type="match status" value="1"/>
</dbReference>
<dbReference type="Pfam" id="PF00126">
    <property type="entry name" value="HTH_1"/>
    <property type="match status" value="1"/>
</dbReference>
<dbReference type="PANTHER" id="PTHR30419">
    <property type="entry name" value="HTH-TYPE TRANSCRIPTIONAL REGULATOR YBHD"/>
    <property type="match status" value="1"/>
</dbReference>
<keyword evidence="4" id="KW-0804">Transcription</keyword>
<dbReference type="PRINTS" id="PR00039">
    <property type="entry name" value="HTHLYSR"/>
</dbReference>
<dbReference type="RefSeq" id="WP_092591317.1">
    <property type="nucleotide sequence ID" value="NZ_FMWL01000011.1"/>
</dbReference>